<reference evidence="2 3" key="1">
    <citation type="submission" date="2020-08" db="EMBL/GenBank/DDBJ databases">
        <title>Genomic Encyclopedia of Type Strains, Phase IV (KMG-IV): sequencing the most valuable type-strain genomes for metagenomic binning, comparative biology and taxonomic classification.</title>
        <authorList>
            <person name="Goeker M."/>
        </authorList>
    </citation>
    <scope>NUCLEOTIDE SEQUENCE [LARGE SCALE GENOMIC DNA]</scope>
    <source>
        <strain evidence="2 3">DSM 101806</strain>
    </source>
</reference>
<dbReference type="Pfam" id="PF11804">
    <property type="entry name" value="DUF3325"/>
    <property type="match status" value="1"/>
</dbReference>
<evidence type="ECO:0000256" key="1">
    <source>
        <dbReference type="SAM" id="Phobius"/>
    </source>
</evidence>
<keyword evidence="1" id="KW-0472">Membrane</keyword>
<dbReference type="InterPro" id="IPR021762">
    <property type="entry name" value="DUF3325"/>
</dbReference>
<gene>
    <name evidence="2" type="ORF">GGR46_000008</name>
</gene>
<evidence type="ECO:0000313" key="3">
    <source>
        <dbReference type="Proteomes" id="UP000557392"/>
    </source>
</evidence>
<protein>
    <recommendedName>
        <fullName evidence="4">DUF3325 domain-containing protein</fullName>
    </recommendedName>
</protein>
<organism evidence="2 3">
    <name type="scientific">Sphingomonas kyeonggiensis</name>
    <dbReference type="NCBI Taxonomy" id="1268553"/>
    <lineage>
        <taxon>Bacteria</taxon>
        <taxon>Pseudomonadati</taxon>
        <taxon>Pseudomonadota</taxon>
        <taxon>Alphaproteobacteria</taxon>
        <taxon>Sphingomonadales</taxon>
        <taxon>Sphingomonadaceae</taxon>
        <taxon>Sphingomonas</taxon>
    </lineage>
</organism>
<dbReference type="EMBL" id="JACIEH010000001">
    <property type="protein sequence ID" value="MBB4096475.1"/>
    <property type="molecule type" value="Genomic_DNA"/>
</dbReference>
<sequence length="107" mass="11188">MTLAITGLLYLGMFALAAGMSRHAPPLLAAQAKLAALRHPARWGWALVALSALLAIFAHDGGQALVLWFGLVPLVSAILLLGLTYRPAVPRAVVPVAALMVLLAPFV</sequence>
<proteinExistence type="predicted"/>
<comment type="caution">
    <text evidence="2">The sequence shown here is derived from an EMBL/GenBank/DDBJ whole genome shotgun (WGS) entry which is preliminary data.</text>
</comment>
<keyword evidence="3" id="KW-1185">Reference proteome</keyword>
<feature type="transmembrane region" description="Helical" evidence="1">
    <location>
        <begin position="65"/>
        <end position="83"/>
    </location>
</feature>
<dbReference type="AlphaFoldDB" id="A0A7W6JN72"/>
<keyword evidence="1" id="KW-0812">Transmembrane</keyword>
<keyword evidence="1" id="KW-1133">Transmembrane helix</keyword>
<feature type="transmembrane region" description="Helical" evidence="1">
    <location>
        <begin position="39"/>
        <end position="58"/>
    </location>
</feature>
<feature type="transmembrane region" description="Helical" evidence="1">
    <location>
        <begin position="89"/>
        <end position="106"/>
    </location>
</feature>
<evidence type="ECO:0000313" key="2">
    <source>
        <dbReference type="EMBL" id="MBB4096475.1"/>
    </source>
</evidence>
<dbReference type="Proteomes" id="UP000557392">
    <property type="component" value="Unassembled WGS sequence"/>
</dbReference>
<evidence type="ECO:0008006" key="4">
    <source>
        <dbReference type="Google" id="ProtNLM"/>
    </source>
</evidence>
<name>A0A7W6JN72_9SPHN</name>
<accession>A0A7W6JN72</accession>
<dbReference type="RefSeq" id="WP_183993397.1">
    <property type="nucleotide sequence ID" value="NZ_JACIEH010000001.1"/>
</dbReference>